<dbReference type="PANTHER" id="PTHR33237:SF31">
    <property type="entry name" value="F2P16.13 PROTEIN"/>
    <property type="match status" value="1"/>
</dbReference>
<sequence length="204" mass="21016">MAASVVVSLCTSIKNAKPWTTKQRRGSSSPPAPQPDETSSQGGISGSFVGKKQQLLASLSRISGGKKQLLASLSGIGGKAAAVAKMVSWKKRSTTPAEADDWSSSRSASDNDKEAVAAVGVVVGARADDEEEALWKKAIIMGDKCRPLQFSGHIAYDSDGNRLPHPPAPAPATTAAAEPMIKKTAAAADADQPMTTVNINAGSC</sequence>
<feature type="region of interest" description="Disordered" evidence="1">
    <location>
        <begin position="17"/>
        <end position="47"/>
    </location>
</feature>
<name>A0AAV5D5Y0_ELECO</name>
<accession>A0AAV5D5Y0</accession>
<proteinExistence type="predicted"/>
<reference evidence="2" key="2">
    <citation type="submission" date="2021-12" db="EMBL/GenBank/DDBJ databases">
        <title>Resequencing data analysis of finger millet.</title>
        <authorList>
            <person name="Hatakeyama M."/>
            <person name="Aluri S."/>
            <person name="Balachadran M.T."/>
            <person name="Sivarajan S.R."/>
            <person name="Poveda L."/>
            <person name="Shimizu-Inatsugi R."/>
            <person name="Schlapbach R."/>
            <person name="Sreeman S.M."/>
            <person name="Shimizu K.K."/>
        </authorList>
    </citation>
    <scope>NUCLEOTIDE SEQUENCE</scope>
</reference>
<organism evidence="2 3">
    <name type="scientific">Eleusine coracana subsp. coracana</name>
    <dbReference type="NCBI Taxonomy" id="191504"/>
    <lineage>
        <taxon>Eukaryota</taxon>
        <taxon>Viridiplantae</taxon>
        <taxon>Streptophyta</taxon>
        <taxon>Embryophyta</taxon>
        <taxon>Tracheophyta</taxon>
        <taxon>Spermatophyta</taxon>
        <taxon>Magnoliopsida</taxon>
        <taxon>Liliopsida</taxon>
        <taxon>Poales</taxon>
        <taxon>Poaceae</taxon>
        <taxon>PACMAD clade</taxon>
        <taxon>Chloridoideae</taxon>
        <taxon>Cynodonteae</taxon>
        <taxon>Eleusininae</taxon>
        <taxon>Eleusine</taxon>
    </lineage>
</organism>
<dbReference type="AlphaFoldDB" id="A0AAV5D5Y0"/>
<reference evidence="2" key="1">
    <citation type="journal article" date="2018" name="DNA Res.">
        <title>Multiple hybrid de novo genome assembly of finger millet, an orphan allotetraploid crop.</title>
        <authorList>
            <person name="Hatakeyama M."/>
            <person name="Aluri S."/>
            <person name="Balachadran M.T."/>
            <person name="Sivarajan S.R."/>
            <person name="Patrignani A."/>
            <person name="Gruter S."/>
            <person name="Poveda L."/>
            <person name="Shimizu-Inatsugi R."/>
            <person name="Baeten J."/>
            <person name="Francoijs K.J."/>
            <person name="Nataraja K.N."/>
            <person name="Reddy Y.A.N."/>
            <person name="Phadnis S."/>
            <person name="Ravikumar R.L."/>
            <person name="Schlapbach R."/>
            <person name="Sreeman S.M."/>
            <person name="Shimizu K.K."/>
        </authorList>
    </citation>
    <scope>NUCLEOTIDE SEQUENCE</scope>
</reference>
<feature type="compositionally biased region" description="Polar residues" evidence="1">
    <location>
        <begin position="17"/>
        <end position="29"/>
    </location>
</feature>
<evidence type="ECO:0000313" key="3">
    <source>
        <dbReference type="Proteomes" id="UP001054889"/>
    </source>
</evidence>
<evidence type="ECO:0000256" key="1">
    <source>
        <dbReference type="SAM" id="MobiDB-lite"/>
    </source>
</evidence>
<evidence type="ECO:0000313" key="2">
    <source>
        <dbReference type="EMBL" id="GJN06032.1"/>
    </source>
</evidence>
<dbReference type="EMBL" id="BQKI01000012">
    <property type="protein sequence ID" value="GJN06032.1"/>
    <property type="molecule type" value="Genomic_DNA"/>
</dbReference>
<protein>
    <submittedName>
        <fullName evidence="2">Uncharacterized protein</fullName>
    </submittedName>
</protein>
<comment type="caution">
    <text evidence="2">The sequence shown here is derived from an EMBL/GenBank/DDBJ whole genome shotgun (WGS) entry which is preliminary data.</text>
</comment>
<gene>
    <name evidence="2" type="primary">ga23717</name>
    <name evidence="2" type="ORF">PR202_ga23717</name>
</gene>
<dbReference type="Proteomes" id="UP001054889">
    <property type="component" value="Unassembled WGS sequence"/>
</dbReference>
<keyword evidence="3" id="KW-1185">Reference proteome</keyword>
<dbReference type="PANTHER" id="PTHR33237">
    <property type="entry name" value="F2P16.13 PROTEIN-RELATED"/>
    <property type="match status" value="1"/>
</dbReference>